<sequence>MSQNTITLKASEEVARKKREEENKSSDETKKKIQERKQLDRLGQYVTDRYRQTRKEARTTSRRDQEEHYRKCNRQEQKPQMTQKEGRKAANSSSER</sequence>
<protein>
    <submittedName>
        <fullName evidence="2">Uncharacterized protein</fullName>
    </submittedName>
</protein>
<feature type="compositionally biased region" description="Basic and acidic residues" evidence="1">
    <location>
        <begin position="10"/>
        <end position="40"/>
    </location>
</feature>
<evidence type="ECO:0000256" key="1">
    <source>
        <dbReference type="SAM" id="MobiDB-lite"/>
    </source>
</evidence>
<name>A0ABD2NW42_9CUCU</name>
<proteinExistence type="predicted"/>
<feature type="region of interest" description="Disordered" evidence="1">
    <location>
        <begin position="1"/>
        <end position="96"/>
    </location>
</feature>
<accession>A0ABD2NW42</accession>
<keyword evidence="3" id="KW-1185">Reference proteome</keyword>
<organism evidence="2 3">
    <name type="scientific">Cryptolaemus montrouzieri</name>
    <dbReference type="NCBI Taxonomy" id="559131"/>
    <lineage>
        <taxon>Eukaryota</taxon>
        <taxon>Metazoa</taxon>
        <taxon>Ecdysozoa</taxon>
        <taxon>Arthropoda</taxon>
        <taxon>Hexapoda</taxon>
        <taxon>Insecta</taxon>
        <taxon>Pterygota</taxon>
        <taxon>Neoptera</taxon>
        <taxon>Endopterygota</taxon>
        <taxon>Coleoptera</taxon>
        <taxon>Polyphaga</taxon>
        <taxon>Cucujiformia</taxon>
        <taxon>Coccinelloidea</taxon>
        <taxon>Coccinellidae</taxon>
        <taxon>Scymninae</taxon>
        <taxon>Scymnini</taxon>
        <taxon>Cryptolaemus</taxon>
    </lineage>
</organism>
<dbReference type="Proteomes" id="UP001516400">
    <property type="component" value="Unassembled WGS sequence"/>
</dbReference>
<dbReference type="AlphaFoldDB" id="A0ABD2NW42"/>
<evidence type="ECO:0000313" key="3">
    <source>
        <dbReference type="Proteomes" id="UP001516400"/>
    </source>
</evidence>
<dbReference type="EMBL" id="JABFTP020000144">
    <property type="protein sequence ID" value="KAL3282627.1"/>
    <property type="molecule type" value="Genomic_DNA"/>
</dbReference>
<gene>
    <name evidence="2" type="ORF">HHI36_005802</name>
</gene>
<reference evidence="2 3" key="1">
    <citation type="journal article" date="2021" name="BMC Biol.">
        <title>Horizontally acquired antibacterial genes associated with adaptive radiation of ladybird beetles.</title>
        <authorList>
            <person name="Li H.S."/>
            <person name="Tang X.F."/>
            <person name="Huang Y.H."/>
            <person name="Xu Z.Y."/>
            <person name="Chen M.L."/>
            <person name="Du X.Y."/>
            <person name="Qiu B.Y."/>
            <person name="Chen P.T."/>
            <person name="Zhang W."/>
            <person name="Slipinski A."/>
            <person name="Escalona H.E."/>
            <person name="Waterhouse R.M."/>
            <person name="Zwick A."/>
            <person name="Pang H."/>
        </authorList>
    </citation>
    <scope>NUCLEOTIDE SEQUENCE [LARGE SCALE GENOMIC DNA]</scope>
    <source>
        <strain evidence="2">SYSU2018</strain>
    </source>
</reference>
<evidence type="ECO:0000313" key="2">
    <source>
        <dbReference type="EMBL" id="KAL3282627.1"/>
    </source>
</evidence>
<comment type="caution">
    <text evidence="2">The sequence shown here is derived from an EMBL/GenBank/DDBJ whole genome shotgun (WGS) entry which is preliminary data.</text>
</comment>
<feature type="compositionally biased region" description="Basic and acidic residues" evidence="1">
    <location>
        <begin position="48"/>
        <end position="77"/>
    </location>
</feature>
<feature type="compositionally biased region" description="Basic and acidic residues" evidence="1">
    <location>
        <begin position="84"/>
        <end position="96"/>
    </location>
</feature>